<evidence type="ECO:0000313" key="2">
    <source>
        <dbReference type="EMBL" id="EGJ29571.1"/>
    </source>
</evidence>
<gene>
    <name evidence="2" type="ORF">LYNGBM3L_62490</name>
</gene>
<dbReference type="HOGENOM" id="CLU_3009351_0_0_3"/>
<feature type="transmembrane region" description="Helical" evidence="1">
    <location>
        <begin position="14"/>
        <end position="32"/>
    </location>
</feature>
<dbReference type="Proteomes" id="UP000003959">
    <property type="component" value="Unassembled WGS sequence"/>
</dbReference>
<sequence>MKQNLIEGKVSSQLTRLTIPMIWGVFAVIRILTTENSVTKRAEMKVDSGLTRLLAF</sequence>
<reference evidence="3" key="1">
    <citation type="journal article" date="2011" name="Proc. Natl. Acad. Sci. U.S.A.">
        <title>Genomic insights into the physiology and ecology of the marine filamentous cyanobacterium Lyngbya majuscula.</title>
        <authorList>
            <person name="Jones A.C."/>
            <person name="Monroe E.A."/>
            <person name="Podell S."/>
            <person name="Hess W.R."/>
            <person name="Klages S."/>
            <person name="Esquenazi E."/>
            <person name="Niessen S."/>
            <person name="Hoover H."/>
            <person name="Rothmann M."/>
            <person name="Lasken R.S."/>
            <person name="Yates J.R.III."/>
            <person name="Reinhardt R."/>
            <person name="Kube M."/>
            <person name="Burkart M.D."/>
            <person name="Allen E.E."/>
            <person name="Dorrestein P.C."/>
            <person name="Gerwick W.H."/>
            <person name="Gerwick L."/>
        </authorList>
    </citation>
    <scope>NUCLEOTIDE SEQUENCE [LARGE SCALE GENOMIC DNA]</scope>
    <source>
        <strain evidence="3">3L</strain>
    </source>
</reference>
<evidence type="ECO:0000313" key="3">
    <source>
        <dbReference type="Proteomes" id="UP000003959"/>
    </source>
</evidence>
<dbReference type="AlphaFoldDB" id="F4Y160"/>
<accession>F4Y160</accession>
<proteinExistence type="predicted"/>
<dbReference type="EMBL" id="GL890969">
    <property type="protein sequence ID" value="EGJ29571.1"/>
    <property type="molecule type" value="Genomic_DNA"/>
</dbReference>
<evidence type="ECO:0000256" key="1">
    <source>
        <dbReference type="SAM" id="Phobius"/>
    </source>
</evidence>
<keyword evidence="1" id="KW-1133">Transmembrane helix</keyword>
<name>F4Y160_9CYAN</name>
<keyword evidence="1" id="KW-0472">Membrane</keyword>
<organism evidence="2 3">
    <name type="scientific">Moorena producens 3L</name>
    <dbReference type="NCBI Taxonomy" id="489825"/>
    <lineage>
        <taxon>Bacteria</taxon>
        <taxon>Bacillati</taxon>
        <taxon>Cyanobacteriota</taxon>
        <taxon>Cyanophyceae</taxon>
        <taxon>Coleofasciculales</taxon>
        <taxon>Coleofasciculaceae</taxon>
        <taxon>Moorena</taxon>
    </lineage>
</organism>
<keyword evidence="1" id="KW-0812">Transmembrane</keyword>
<keyword evidence="3" id="KW-1185">Reference proteome</keyword>
<protein>
    <submittedName>
        <fullName evidence="2">Uncharacterized protein</fullName>
    </submittedName>
</protein>